<dbReference type="GO" id="GO:0005730">
    <property type="term" value="C:nucleolus"/>
    <property type="evidence" value="ECO:0007669"/>
    <property type="project" value="UniProtKB-SubCell"/>
</dbReference>
<dbReference type="AlphaFoldDB" id="A0AAN7P6T6"/>
<dbReference type="GO" id="GO:0030677">
    <property type="term" value="C:ribonuclease P complex"/>
    <property type="evidence" value="ECO:0007669"/>
    <property type="project" value="InterPro"/>
</dbReference>
<comment type="function">
    <text evidence="6">Component of ribonuclease P, a protein complex that generates mature tRNA molecules by cleaving their 5'-ends.</text>
</comment>
<dbReference type="EMBL" id="JARPUR010000005">
    <property type="protein sequence ID" value="KAK4875646.1"/>
    <property type="molecule type" value="Genomic_DNA"/>
</dbReference>
<evidence type="ECO:0000256" key="1">
    <source>
        <dbReference type="ARBA" id="ARBA00010800"/>
    </source>
</evidence>
<dbReference type="GO" id="GO:0033204">
    <property type="term" value="F:ribonuclease P RNA binding"/>
    <property type="evidence" value="ECO:0007669"/>
    <property type="project" value="InterPro"/>
</dbReference>
<gene>
    <name evidence="7" type="ORF">RN001_012068</name>
</gene>
<keyword evidence="2" id="KW-0698">rRNA processing</keyword>
<dbReference type="PIRSF" id="PIRSF023803">
    <property type="entry name" value="Ribonuclease_P_prd"/>
    <property type="match status" value="1"/>
</dbReference>
<evidence type="ECO:0000256" key="4">
    <source>
        <dbReference type="ARBA" id="ARBA00023242"/>
    </source>
</evidence>
<dbReference type="GO" id="GO:0001682">
    <property type="term" value="P:tRNA 5'-leader removal"/>
    <property type="evidence" value="ECO:0007669"/>
    <property type="project" value="InterPro"/>
</dbReference>
<name>A0AAN7P6T6_9COLE</name>
<keyword evidence="8" id="KW-1185">Reference proteome</keyword>
<dbReference type="InterPro" id="IPR002759">
    <property type="entry name" value="Pop5/Rpp14/Rnp2-like"/>
</dbReference>
<keyword evidence="4 6" id="KW-0539">Nucleus</keyword>
<evidence type="ECO:0000256" key="2">
    <source>
        <dbReference type="ARBA" id="ARBA00022552"/>
    </source>
</evidence>
<evidence type="ECO:0000256" key="6">
    <source>
        <dbReference type="PIRNR" id="PIRNR023803"/>
    </source>
</evidence>
<comment type="similarity">
    <text evidence="1 6">Belongs to the eukaryotic/archaeal RNase P protein component 2 family.</text>
</comment>
<dbReference type="Gene3D" id="3.30.70.3250">
    <property type="entry name" value="Ribonuclease P, Pop5 subunit"/>
    <property type="match status" value="1"/>
</dbReference>
<sequence>MVRHKQRYLVVEITPQNVRKNLSLVIHSSALHQAILLKVQQLHGDFGAAAIRAGFTAKYFNEKTRIAIIRSRHGPHKLITSALPFIKDIDKKNVSLNTLYTGATLKHCFKFILNYQRKKVDEICATMKSEGDKVKEDLLDFKMALE</sequence>
<dbReference type="GO" id="GO:0006364">
    <property type="term" value="P:rRNA processing"/>
    <property type="evidence" value="ECO:0007669"/>
    <property type="project" value="UniProtKB-KW"/>
</dbReference>
<dbReference type="Pfam" id="PF01900">
    <property type="entry name" value="RNase_P_Rpp14"/>
    <property type="match status" value="1"/>
</dbReference>
<dbReference type="PANTHER" id="PTHR48414:SF1">
    <property type="entry name" value="POP5 HOMOLOG, RIBONUCLEASE P_MRP SUBUNIT"/>
    <property type="match status" value="1"/>
</dbReference>
<evidence type="ECO:0000256" key="5">
    <source>
        <dbReference type="ARBA" id="ARBA00044198"/>
    </source>
</evidence>
<evidence type="ECO:0000313" key="8">
    <source>
        <dbReference type="Proteomes" id="UP001353858"/>
    </source>
</evidence>
<evidence type="ECO:0000256" key="3">
    <source>
        <dbReference type="ARBA" id="ARBA00022694"/>
    </source>
</evidence>
<proteinExistence type="inferred from homology"/>
<protein>
    <recommendedName>
        <fullName evidence="5 6">Ribonuclease P/MRP protein subunit POP5</fullName>
    </recommendedName>
</protein>
<dbReference type="InterPro" id="IPR038085">
    <property type="entry name" value="Rnp2-like_sf"/>
</dbReference>
<dbReference type="SUPFAM" id="SSF160350">
    <property type="entry name" value="Rnp2-like"/>
    <property type="match status" value="1"/>
</dbReference>
<accession>A0AAN7P6T6</accession>
<keyword evidence="3 6" id="KW-0819">tRNA processing</keyword>
<dbReference type="InterPro" id="IPR016819">
    <property type="entry name" value="RNase_P/MRP_POP5"/>
</dbReference>
<reference evidence="8" key="1">
    <citation type="submission" date="2023-01" db="EMBL/GenBank/DDBJ databases">
        <title>Key to firefly adult light organ development and bioluminescence: homeobox transcription factors regulate luciferase expression and transportation to peroxisome.</title>
        <authorList>
            <person name="Fu X."/>
        </authorList>
    </citation>
    <scope>NUCLEOTIDE SEQUENCE [LARGE SCALE GENOMIC DNA]</scope>
</reference>
<comment type="caution">
    <text evidence="7">The sequence shown here is derived from an EMBL/GenBank/DDBJ whole genome shotgun (WGS) entry which is preliminary data.</text>
</comment>
<dbReference type="Proteomes" id="UP001353858">
    <property type="component" value="Unassembled WGS sequence"/>
</dbReference>
<comment type="subcellular location">
    <subcellularLocation>
        <location evidence="6">Nucleus</location>
        <location evidence="6">Nucleolus</location>
    </subcellularLocation>
</comment>
<dbReference type="PANTHER" id="PTHR48414">
    <property type="entry name" value="POP5 HOMOLOG, RIBONUCLEASE P_MRP SUBUNIT"/>
    <property type="match status" value="1"/>
</dbReference>
<organism evidence="7 8">
    <name type="scientific">Aquatica leii</name>
    <dbReference type="NCBI Taxonomy" id="1421715"/>
    <lineage>
        <taxon>Eukaryota</taxon>
        <taxon>Metazoa</taxon>
        <taxon>Ecdysozoa</taxon>
        <taxon>Arthropoda</taxon>
        <taxon>Hexapoda</taxon>
        <taxon>Insecta</taxon>
        <taxon>Pterygota</taxon>
        <taxon>Neoptera</taxon>
        <taxon>Endopterygota</taxon>
        <taxon>Coleoptera</taxon>
        <taxon>Polyphaga</taxon>
        <taxon>Elateriformia</taxon>
        <taxon>Elateroidea</taxon>
        <taxon>Lampyridae</taxon>
        <taxon>Luciolinae</taxon>
        <taxon>Aquatica</taxon>
    </lineage>
</organism>
<evidence type="ECO:0000313" key="7">
    <source>
        <dbReference type="EMBL" id="KAK4875646.1"/>
    </source>
</evidence>